<keyword evidence="3 7" id="KW-0812">Transmembrane</keyword>
<evidence type="ECO:0000256" key="7">
    <source>
        <dbReference type="SAM" id="Phobius"/>
    </source>
</evidence>
<evidence type="ECO:0000256" key="3">
    <source>
        <dbReference type="ARBA" id="ARBA00022692"/>
    </source>
</evidence>
<dbReference type="AlphaFoldDB" id="A0A8C4RQK8"/>
<dbReference type="GO" id="GO:0071456">
    <property type="term" value="P:cellular response to hypoxia"/>
    <property type="evidence" value="ECO:0007669"/>
    <property type="project" value="TreeGrafter"/>
</dbReference>
<evidence type="ECO:0000256" key="6">
    <source>
        <dbReference type="SAM" id="MobiDB-lite"/>
    </source>
</evidence>
<dbReference type="RefSeq" id="XP_028656280.1">
    <property type="nucleotide sequence ID" value="XM_028800447.2"/>
</dbReference>
<protein>
    <submittedName>
        <fullName evidence="8">Family with sequence similarity 162 member A</fullName>
    </submittedName>
</protein>
<dbReference type="GO" id="GO:0005739">
    <property type="term" value="C:mitochondrion"/>
    <property type="evidence" value="ECO:0007669"/>
    <property type="project" value="TreeGrafter"/>
</dbReference>
<comment type="subcellular location">
    <subcellularLocation>
        <location evidence="1">Membrane</location>
        <topology evidence="1">Single-pass membrane protein</topology>
    </subcellularLocation>
</comment>
<evidence type="ECO:0000256" key="5">
    <source>
        <dbReference type="ARBA" id="ARBA00023136"/>
    </source>
</evidence>
<dbReference type="PANTHER" id="PTHR13674:SF2">
    <property type="entry name" value="PROTEIN FAM162A"/>
    <property type="match status" value="1"/>
</dbReference>
<dbReference type="Ensembl" id="ENSECRT00000005993.1">
    <property type="protein sequence ID" value="ENSECRP00000005894.1"/>
    <property type="gene ID" value="ENSECRG00000003946.1"/>
</dbReference>
<evidence type="ECO:0000313" key="8">
    <source>
        <dbReference type="Ensembl" id="ENSECRP00000005894.1"/>
    </source>
</evidence>
<reference evidence="8" key="3">
    <citation type="submission" date="2025-09" db="UniProtKB">
        <authorList>
            <consortium name="Ensembl"/>
        </authorList>
    </citation>
    <scope>IDENTIFICATION</scope>
</reference>
<evidence type="ECO:0000256" key="2">
    <source>
        <dbReference type="ARBA" id="ARBA00007363"/>
    </source>
</evidence>
<keyword evidence="4 7" id="KW-1133">Transmembrane helix</keyword>
<dbReference type="GO" id="GO:0051402">
    <property type="term" value="P:neuron apoptotic process"/>
    <property type="evidence" value="ECO:0007669"/>
    <property type="project" value="TreeGrafter"/>
</dbReference>
<dbReference type="GO" id="GO:0090200">
    <property type="term" value="P:positive regulation of release of cytochrome c from mitochondria"/>
    <property type="evidence" value="ECO:0007669"/>
    <property type="project" value="TreeGrafter"/>
</dbReference>
<gene>
    <name evidence="8" type="primary">fam162a</name>
</gene>
<keyword evidence="5 7" id="KW-0472">Membrane</keyword>
<dbReference type="GeneTree" id="ENSGT00640000091497"/>
<sequence>MLGYLRKKLNAFSHWGHLNPYHTVTFRSGASKHSFQKGFCSKADDPNLGHKPKSQTVKNGHGILDQSLFKVPGHKPTEMDKRILVWAGRFKSKSDVPEMISFEMINAARNRVRIKGCYIMIFLTIMSCIGMTILGKQAVDRHESLSALNMGKKARWREEAEKPQDSPAVSKTH</sequence>
<dbReference type="GeneID" id="114650663"/>
<reference evidence="8" key="2">
    <citation type="submission" date="2025-08" db="UniProtKB">
        <authorList>
            <consortium name="Ensembl"/>
        </authorList>
    </citation>
    <scope>IDENTIFICATION</scope>
</reference>
<evidence type="ECO:0000256" key="4">
    <source>
        <dbReference type="ARBA" id="ARBA00022989"/>
    </source>
</evidence>
<dbReference type="OrthoDB" id="8193498at2759"/>
<dbReference type="GO" id="GO:0016020">
    <property type="term" value="C:membrane"/>
    <property type="evidence" value="ECO:0007669"/>
    <property type="project" value="UniProtKB-SubCell"/>
</dbReference>
<comment type="similarity">
    <text evidence="2">Belongs to the UPF0389 family.</text>
</comment>
<name>A0A8C4RQK8_ERPCA</name>
<feature type="transmembrane region" description="Helical" evidence="7">
    <location>
        <begin position="117"/>
        <end position="135"/>
    </location>
</feature>
<keyword evidence="9" id="KW-1185">Reference proteome</keyword>
<evidence type="ECO:0000256" key="1">
    <source>
        <dbReference type="ARBA" id="ARBA00004167"/>
    </source>
</evidence>
<reference evidence="8" key="1">
    <citation type="submission" date="2021-06" db="EMBL/GenBank/DDBJ databases">
        <authorList>
            <consortium name="Wellcome Sanger Institute Data Sharing"/>
        </authorList>
    </citation>
    <scope>NUCLEOTIDE SEQUENCE [LARGE SCALE GENOMIC DNA]</scope>
</reference>
<evidence type="ECO:0000313" key="9">
    <source>
        <dbReference type="Proteomes" id="UP000694620"/>
    </source>
</evidence>
<proteinExistence type="inferred from homology"/>
<dbReference type="PANTHER" id="PTHR13674">
    <property type="entry name" value="GROWTH AND TRANSFORMATION-DEPENDENT PROTEIN"/>
    <property type="match status" value="1"/>
</dbReference>
<feature type="region of interest" description="Disordered" evidence="6">
    <location>
        <begin position="153"/>
        <end position="173"/>
    </location>
</feature>
<dbReference type="Proteomes" id="UP000694620">
    <property type="component" value="Chromosome 4"/>
</dbReference>
<organism evidence="8 9">
    <name type="scientific">Erpetoichthys calabaricus</name>
    <name type="common">Rope fish</name>
    <name type="synonym">Calamoichthys calabaricus</name>
    <dbReference type="NCBI Taxonomy" id="27687"/>
    <lineage>
        <taxon>Eukaryota</taxon>
        <taxon>Metazoa</taxon>
        <taxon>Chordata</taxon>
        <taxon>Craniata</taxon>
        <taxon>Vertebrata</taxon>
        <taxon>Euteleostomi</taxon>
        <taxon>Actinopterygii</taxon>
        <taxon>Polypteriformes</taxon>
        <taxon>Polypteridae</taxon>
        <taxon>Erpetoichthys</taxon>
    </lineage>
</organism>
<accession>A0A8C4RQK8</accession>
<dbReference type="Pfam" id="PF06388">
    <property type="entry name" value="DUF1075"/>
    <property type="match status" value="1"/>
</dbReference>
<dbReference type="InterPro" id="IPR009432">
    <property type="entry name" value="DUF1075"/>
</dbReference>